<dbReference type="Pfam" id="PF02342">
    <property type="entry name" value="TerD"/>
    <property type="match status" value="1"/>
</dbReference>
<gene>
    <name evidence="2" type="ORF">GCM10008960_36940</name>
</gene>
<dbReference type="InterPro" id="IPR003325">
    <property type="entry name" value="TerD"/>
</dbReference>
<keyword evidence="3" id="KW-1185">Reference proteome</keyword>
<feature type="domain" description="TerD" evidence="1">
    <location>
        <begin position="1"/>
        <end position="184"/>
    </location>
</feature>
<evidence type="ECO:0000259" key="1">
    <source>
        <dbReference type="Pfam" id="PF02342"/>
    </source>
</evidence>
<sequence>MTVHLTPGGNTPLTADRPGLNRLQVGLGWNFPDGTAPFDLDACALLVQANGQVRGDADFVFFNNPADAAGSVRYGGDSLDGAGHGDDEVLTITLDRVPAEIAKVVLCVTIHDAADRHFGGVDGAYIRLLNLDGGEELARFELQQDFTGMTAMLFGEVYRHNGAWKFRALGMGLDGGLRALVSSFGVKIADS</sequence>
<proteinExistence type="predicted"/>
<name>A0ABQ2S8G0_9DEIO</name>
<comment type="caution">
    <text evidence="2">The sequence shown here is derived from an EMBL/GenBank/DDBJ whole genome shotgun (WGS) entry which is preliminary data.</text>
</comment>
<dbReference type="EMBL" id="BMQN01000018">
    <property type="protein sequence ID" value="GGS07125.1"/>
    <property type="molecule type" value="Genomic_DNA"/>
</dbReference>
<evidence type="ECO:0000313" key="2">
    <source>
        <dbReference type="EMBL" id="GGS07125.1"/>
    </source>
</evidence>
<accession>A0ABQ2S8G0</accession>
<dbReference type="Proteomes" id="UP000644548">
    <property type="component" value="Unassembled WGS sequence"/>
</dbReference>
<dbReference type="PANTHER" id="PTHR32097">
    <property type="entry name" value="CAMP-BINDING PROTEIN 1-RELATED"/>
    <property type="match status" value="1"/>
</dbReference>
<dbReference type="InterPro" id="IPR051324">
    <property type="entry name" value="Stress/Tellurium_Resist"/>
</dbReference>
<reference evidence="3" key="1">
    <citation type="journal article" date="2019" name="Int. J. Syst. Evol. Microbiol.">
        <title>The Global Catalogue of Microorganisms (GCM) 10K type strain sequencing project: providing services to taxonomists for standard genome sequencing and annotation.</title>
        <authorList>
            <consortium name="The Broad Institute Genomics Platform"/>
            <consortium name="The Broad Institute Genome Sequencing Center for Infectious Disease"/>
            <person name="Wu L."/>
            <person name="Ma J."/>
        </authorList>
    </citation>
    <scope>NUCLEOTIDE SEQUENCE [LARGE SCALE GENOMIC DNA]</scope>
    <source>
        <strain evidence="3">JCM 31405</strain>
    </source>
</reference>
<evidence type="ECO:0000313" key="3">
    <source>
        <dbReference type="Proteomes" id="UP000644548"/>
    </source>
</evidence>
<dbReference type="Gene3D" id="2.60.60.30">
    <property type="entry name" value="sav2460 like domains"/>
    <property type="match status" value="1"/>
</dbReference>
<dbReference type="RefSeq" id="WP_189074641.1">
    <property type="nucleotide sequence ID" value="NZ_BMQN01000018.1"/>
</dbReference>
<protein>
    <submittedName>
        <fullName evidence="2">Tellurium resistance protein TerD</fullName>
    </submittedName>
</protein>
<dbReference type="CDD" id="cd06974">
    <property type="entry name" value="TerD_like"/>
    <property type="match status" value="1"/>
</dbReference>
<organism evidence="2 3">
    <name type="scientific">Deinococcus sedimenti</name>
    <dbReference type="NCBI Taxonomy" id="1867090"/>
    <lineage>
        <taxon>Bacteria</taxon>
        <taxon>Thermotogati</taxon>
        <taxon>Deinococcota</taxon>
        <taxon>Deinococci</taxon>
        <taxon>Deinococcales</taxon>
        <taxon>Deinococcaceae</taxon>
        <taxon>Deinococcus</taxon>
    </lineage>
</organism>
<dbReference type="PANTHER" id="PTHR32097:SF17">
    <property type="entry name" value="CAMP-BINDING PROTEIN 1-RELATED"/>
    <property type="match status" value="1"/>
</dbReference>